<dbReference type="AlphaFoldDB" id="A0A8H5FBQ2"/>
<accession>A0A8H5FBQ2</accession>
<gene>
    <name evidence="2" type="ORF">D9619_005279</name>
</gene>
<comment type="caution">
    <text evidence="2">The sequence shown here is derived from an EMBL/GenBank/DDBJ whole genome shotgun (WGS) entry which is preliminary data.</text>
</comment>
<reference evidence="2 3" key="1">
    <citation type="journal article" date="2020" name="ISME J.">
        <title>Uncovering the hidden diversity of litter-decomposition mechanisms in mushroom-forming fungi.</title>
        <authorList>
            <person name="Floudas D."/>
            <person name="Bentzer J."/>
            <person name="Ahren D."/>
            <person name="Johansson T."/>
            <person name="Persson P."/>
            <person name="Tunlid A."/>
        </authorList>
    </citation>
    <scope>NUCLEOTIDE SEQUENCE [LARGE SCALE GENOMIC DNA]</scope>
    <source>
        <strain evidence="2 3">CBS 101986</strain>
    </source>
</reference>
<sequence>MAELPAELIHAILANTTDHITMINLARISRLYYTTAMPVILAEESRYVREVMIPGKHLSIYEYPDSRSRLPAARLDSPAGPFTGTFRKIIFTPWQDSKYLCCIRRIVQRVKNLEKISMNVLEGSLRLWLTAYMNVCIGCSGVEFTLNGGDGPIPITVDDEEPYYENGVGPRPMGRCSLPSNHPLHVPATTPPISGATFKLNSSSRFYQRLKLTGTRKRFVPTSGSHTDSGLIAPKINGLKLVNECLFSSRLAPVVHALAAGEYITSLTFANVRDYNKHPYTPHFGIDNDGNTPMVAVFASLSFPSLTRLSIAHTLLPAGSLIRFLARHHLITELYLDLVNLFLHHITITHLLNKWSIPSSPPKRFLPNLARLDGTTHSLLPFVRWRQSQERGGNVAGHLPALEELTLRTGVEFRTGTLSDLEPRNWETYTFDAVYDVLFCAASSTNSSKPVKSRSKHPPAANTEATIRIRSLTLNTLYHSHFIDWLLLEAAKRQAWPILSVNVGVDIVKFMISEAQTFTIPVKTRVALLDGLERWCPALAREIEMDERARGRRVGTGGDADVAADTPTEPTTRPDADTDEGTQPDMIQDDFTQRLLKRVIWHTFPSLQTLQIGVDKRDYPPAQRISRPIGL</sequence>
<dbReference type="EMBL" id="JAACJJ010000001">
    <property type="protein sequence ID" value="KAF5330583.1"/>
    <property type="molecule type" value="Genomic_DNA"/>
</dbReference>
<evidence type="ECO:0000256" key="1">
    <source>
        <dbReference type="SAM" id="MobiDB-lite"/>
    </source>
</evidence>
<evidence type="ECO:0000313" key="3">
    <source>
        <dbReference type="Proteomes" id="UP000567179"/>
    </source>
</evidence>
<evidence type="ECO:0000313" key="2">
    <source>
        <dbReference type="EMBL" id="KAF5330583.1"/>
    </source>
</evidence>
<keyword evidence="3" id="KW-1185">Reference proteome</keyword>
<feature type="region of interest" description="Disordered" evidence="1">
    <location>
        <begin position="550"/>
        <end position="584"/>
    </location>
</feature>
<proteinExistence type="predicted"/>
<name>A0A8H5FBQ2_9AGAR</name>
<dbReference type="Proteomes" id="UP000567179">
    <property type="component" value="Unassembled WGS sequence"/>
</dbReference>
<protein>
    <submittedName>
        <fullName evidence="2">Uncharacterized protein</fullName>
    </submittedName>
</protein>
<organism evidence="2 3">
    <name type="scientific">Psilocybe cf. subviscida</name>
    <dbReference type="NCBI Taxonomy" id="2480587"/>
    <lineage>
        <taxon>Eukaryota</taxon>
        <taxon>Fungi</taxon>
        <taxon>Dikarya</taxon>
        <taxon>Basidiomycota</taxon>
        <taxon>Agaricomycotina</taxon>
        <taxon>Agaricomycetes</taxon>
        <taxon>Agaricomycetidae</taxon>
        <taxon>Agaricales</taxon>
        <taxon>Agaricineae</taxon>
        <taxon>Strophariaceae</taxon>
        <taxon>Psilocybe</taxon>
    </lineage>
</organism>